<evidence type="ECO:0000313" key="7">
    <source>
        <dbReference type="EMBL" id="CDP09475.1"/>
    </source>
</evidence>
<dbReference type="Gene3D" id="2.40.40.10">
    <property type="entry name" value="RlpA-like domain"/>
    <property type="match status" value="1"/>
</dbReference>
<organism evidence="7 8">
    <name type="scientific">Coffea canephora</name>
    <name type="common">Robusta coffee</name>
    <dbReference type="NCBI Taxonomy" id="49390"/>
    <lineage>
        <taxon>Eukaryota</taxon>
        <taxon>Viridiplantae</taxon>
        <taxon>Streptophyta</taxon>
        <taxon>Embryophyta</taxon>
        <taxon>Tracheophyta</taxon>
        <taxon>Spermatophyta</taxon>
        <taxon>Magnoliopsida</taxon>
        <taxon>eudicotyledons</taxon>
        <taxon>Gunneridae</taxon>
        <taxon>Pentapetalae</taxon>
        <taxon>asterids</taxon>
        <taxon>lamiids</taxon>
        <taxon>Gentianales</taxon>
        <taxon>Rubiaceae</taxon>
        <taxon>Ixoroideae</taxon>
        <taxon>Gardenieae complex</taxon>
        <taxon>Bertiereae - Coffeeae clade</taxon>
        <taxon>Coffeeae</taxon>
        <taxon>Coffea</taxon>
    </lineage>
</organism>
<dbReference type="PhylomeDB" id="A0A068ULP6"/>
<evidence type="ECO:0000259" key="6">
    <source>
        <dbReference type="PROSITE" id="PS50843"/>
    </source>
</evidence>
<dbReference type="Proteomes" id="UP000295252">
    <property type="component" value="Chromosome IV"/>
</dbReference>
<reference evidence="8" key="1">
    <citation type="journal article" date="2014" name="Science">
        <title>The coffee genome provides insight into the convergent evolution of caffeine biosynthesis.</title>
        <authorList>
            <person name="Denoeud F."/>
            <person name="Carretero-Paulet L."/>
            <person name="Dereeper A."/>
            <person name="Droc G."/>
            <person name="Guyot R."/>
            <person name="Pietrella M."/>
            <person name="Zheng C."/>
            <person name="Alberti A."/>
            <person name="Anthony F."/>
            <person name="Aprea G."/>
            <person name="Aury J.M."/>
            <person name="Bento P."/>
            <person name="Bernard M."/>
            <person name="Bocs S."/>
            <person name="Campa C."/>
            <person name="Cenci A."/>
            <person name="Combes M.C."/>
            <person name="Crouzillat D."/>
            <person name="Da Silva C."/>
            <person name="Daddiego L."/>
            <person name="De Bellis F."/>
            <person name="Dussert S."/>
            <person name="Garsmeur O."/>
            <person name="Gayraud T."/>
            <person name="Guignon V."/>
            <person name="Jahn K."/>
            <person name="Jamilloux V."/>
            <person name="Joet T."/>
            <person name="Labadie K."/>
            <person name="Lan T."/>
            <person name="Leclercq J."/>
            <person name="Lepelley M."/>
            <person name="Leroy T."/>
            <person name="Li L.T."/>
            <person name="Librado P."/>
            <person name="Lopez L."/>
            <person name="Munoz A."/>
            <person name="Noel B."/>
            <person name="Pallavicini A."/>
            <person name="Perrotta G."/>
            <person name="Poncet V."/>
            <person name="Pot D."/>
            <person name="Priyono X."/>
            <person name="Rigoreau M."/>
            <person name="Rouard M."/>
            <person name="Rozas J."/>
            <person name="Tranchant-Dubreuil C."/>
            <person name="VanBuren R."/>
            <person name="Zhang Q."/>
            <person name="Andrade A.C."/>
            <person name="Argout X."/>
            <person name="Bertrand B."/>
            <person name="de Kochko A."/>
            <person name="Graziosi G."/>
            <person name="Henry R.J."/>
            <person name="Jayarama X."/>
            <person name="Ming R."/>
            <person name="Nagai C."/>
            <person name="Rounsley S."/>
            <person name="Sankoff D."/>
            <person name="Giuliano G."/>
            <person name="Albert V.A."/>
            <person name="Wincker P."/>
            <person name="Lashermes P."/>
        </authorList>
    </citation>
    <scope>NUCLEOTIDE SEQUENCE [LARGE SCALE GENOMIC DNA]</scope>
    <source>
        <strain evidence="8">cv. DH200-94</strain>
    </source>
</reference>
<evidence type="ECO:0000256" key="4">
    <source>
        <dbReference type="SAM" id="SignalP"/>
    </source>
</evidence>
<sequence>MAPKNCFLSAFFVIMSFLSSFCSCRSAREWYICIFYKTHLTTNLLFKSFIFILIHTGGACGFGNENDIAQPPFSSKIAAGNRALFKQGKGCGNCYAVLCSANVYRACSGSPVKITITDECPNACNNDPVHFDFSSTAFGYLAKPGQADVLRKLGRINVHYQRVPCNYANQKIAFKVDPGSNRYYFSAAIEYENGDGDVASVEIQPAGSRRWFPMQQVFGATYEYNIPKGTNGPFSIRLTQVESRRRVVAKQAIPADWEPGSRYISSVNF</sequence>
<dbReference type="InterPro" id="IPR005795">
    <property type="entry name" value="LolPI"/>
</dbReference>
<gene>
    <name evidence="7" type="ORF">GSCOC_T00028854001</name>
</gene>
<dbReference type="InterPro" id="IPR036908">
    <property type="entry name" value="RlpA-like_sf"/>
</dbReference>
<dbReference type="PROSITE" id="PS51257">
    <property type="entry name" value="PROKAR_LIPOPROTEIN"/>
    <property type="match status" value="1"/>
</dbReference>
<protein>
    <recommendedName>
        <fullName evidence="9">Expansin-like EG45 domain-containing protein</fullName>
    </recommendedName>
</protein>
<dbReference type="STRING" id="49390.A0A068ULP6"/>
<feature type="chain" id="PRO_5001655020" description="Expansin-like EG45 domain-containing protein" evidence="4">
    <location>
        <begin position="27"/>
        <end position="269"/>
    </location>
</feature>
<dbReference type="EMBL" id="HG739122">
    <property type="protein sequence ID" value="CDP09475.1"/>
    <property type="molecule type" value="Genomic_DNA"/>
</dbReference>
<evidence type="ECO:0000256" key="3">
    <source>
        <dbReference type="RuleBase" id="RU003460"/>
    </source>
</evidence>
<evidence type="ECO:0000256" key="1">
    <source>
        <dbReference type="ARBA" id="ARBA00004613"/>
    </source>
</evidence>
<keyword evidence="2" id="KW-0964">Secreted</keyword>
<dbReference type="OrthoDB" id="406505at2759"/>
<dbReference type="InterPro" id="IPR009009">
    <property type="entry name" value="RlpA-like_DPBB"/>
</dbReference>
<name>A0A068ULP6_COFCA</name>
<comment type="subcellular location">
    <subcellularLocation>
        <location evidence="1">Secreted</location>
    </subcellularLocation>
</comment>
<dbReference type="GO" id="GO:0005576">
    <property type="term" value="C:extracellular region"/>
    <property type="evidence" value="ECO:0007669"/>
    <property type="project" value="UniProtKB-SubCell"/>
</dbReference>
<dbReference type="SUPFAM" id="SSF50685">
    <property type="entry name" value="Barwin-like endoglucanases"/>
    <property type="match status" value="1"/>
</dbReference>
<evidence type="ECO:0008006" key="9">
    <source>
        <dbReference type="Google" id="ProtNLM"/>
    </source>
</evidence>
<dbReference type="Pfam" id="PF03330">
    <property type="entry name" value="DPBB_1"/>
    <property type="match status" value="1"/>
</dbReference>
<dbReference type="PROSITE" id="PS50843">
    <property type="entry name" value="EXPANSIN_CBD"/>
    <property type="match status" value="1"/>
</dbReference>
<dbReference type="AlphaFoldDB" id="A0A068ULP6"/>
<dbReference type="PRINTS" id="PR00829">
    <property type="entry name" value="LOLP1ALLERGN"/>
</dbReference>
<keyword evidence="4" id="KW-0732">Signal</keyword>
<dbReference type="OMA" id="NRMIGST"/>
<dbReference type="SUPFAM" id="SSF49590">
    <property type="entry name" value="PHL pollen allergen"/>
    <property type="match status" value="1"/>
</dbReference>
<dbReference type="PANTHER" id="PTHR31692:SF127">
    <property type="entry name" value="EXPANSIN-B5-LIKE"/>
    <property type="match status" value="1"/>
</dbReference>
<dbReference type="Gene3D" id="2.60.40.760">
    <property type="entry name" value="Expansin, cellulose-binding-like domain"/>
    <property type="match status" value="1"/>
</dbReference>
<dbReference type="SMART" id="SM00837">
    <property type="entry name" value="DPBB_1"/>
    <property type="match status" value="1"/>
</dbReference>
<feature type="domain" description="Expansin-like EG45" evidence="5">
    <location>
        <begin position="57"/>
        <end position="170"/>
    </location>
</feature>
<dbReference type="InParanoid" id="A0A068ULP6"/>
<dbReference type="GO" id="GO:0009653">
    <property type="term" value="P:anatomical structure morphogenesis"/>
    <property type="evidence" value="ECO:0007669"/>
    <property type="project" value="UniProtKB-ARBA"/>
</dbReference>
<dbReference type="InterPro" id="IPR007112">
    <property type="entry name" value="Expansin/allergen_DPBB_dom"/>
</dbReference>
<feature type="signal peptide" evidence="4">
    <location>
        <begin position="1"/>
        <end position="26"/>
    </location>
</feature>
<dbReference type="PROSITE" id="PS50842">
    <property type="entry name" value="EXPANSIN_EG45"/>
    <property type="match status" value="1"/>
</dbReference>
<proteinExistence type="inferred from homology"/>
<comment type="similarity">
    <text evidence="3">Belongs to the expansin family.</text>
</comment>
<dbReference type="PRINTS" id="PR01225">
    <property type="entry name" value="EXPANSNFAMLY"/>
</dbReference>
<feature type="domain" description="Expansin-like CBD" evidence="6">
    <location>
        <begin position="183"/>
        <end position="265"/>
    </location>
</feature>
<keyword evidence="8" id="KW-1185">Reference proteome</keyword>
<evidence type="ECO:0000256" key="2">
    <source>
        <dbReference type="ARBA" id="ARBA00022525"/>
    </source>
</evidence>
<dbReference type="PANTHER" id="PTHR31692">
    <property type="entry name" value="EXPANSIN-B3"/>
    <property type="match status" value="1"/>
</dbReference>
<dbReference type="Gramene" id="CDP09475">
    <property type="protein sequence ID" value="CDP09475"/>
    <property type="gene ID" value="GSCOC_T00028854001"/>
</dbReference>
<dbReference type="InterPro" id="IPR036749">
    <property type="entry name" value="Expansin_CBD_sf"/>
</dbReference>
<accession>A0A068ULP6</accession>
<dbReference type="InterPro" id="IPR007118">
    <property type="entry name" value="Expan_Lol_pI"/>
</dbReference>
<evidence type="ECO:0000259" key="5">
    <source>
        <dbReference type="PROSITE" id="PS50842"/>
    </source>
</evidence>
<dbReference type="Pfam" id="PF01357">
    <property type="entry name" value="Expansin_C"/>
    <property type="match status" value="1"/>
</dbReference>
<evidence type="ECO:0000313" key="8">
    <source>
        <dbReference type="Proteomes" id="UP000295252"/>
    </source>
</evidence>
<dbReference type="InterPro" id="IPR007117">
    <property type="entry name" value="Expansin_CBD"/>
</dbReference>